<keyword evidence="3" id="KW-1185">Reference proteome</keyword>
<evidence type="ECO:0000313" key="2">
    <source>
        <dbReference type="EMBL" id="VTR93181.1"/>
    </source>
</evidence>
<dbReference type="Proteomes" id="UP000464178">
    <property type="component" value="Chromosome"/>
</dbReference>
<feature type="chain" id="PRO_5027076914" description="DUF3108 domain-containing protein" evidence="1">
    <location>
        <begin position="21"/>
        <end position="201"/>
    </location>
</feature>
<gene>
    <name evidence="2" type="ORF">SOIL9_45330</name>
</gene>
<evidence type="ECO:0008006" key="4">
    <source>
        <dbReference type="Google" id="ProtNLM"/>
    </source>
</evidence>
<accession>A0A6P2CW23</accession>
<feature type="signal peptide" evidence="1">
    <location>
        <begin position="1"/>
        <end position="20"/>
    </location>
</feature>
<dbReference type="AlphaFoldDB" id="A0A6P2CW23"/>
<evidence type="ECO:0000256" key="1">
    <source>
        <dbReference type="SAM" id="SignalP"/>
    </source>
</evidence>
<protein>
    <recommendedName>
        <fullName evidence="4">DUF3108 domain-containing protein</fullName>
    </recommendedName>
</protein>
<proteinExistence type="predicted"/>
<sequence>MRATVVVPCALVLFGALAPAAPVPKHLMPKEPPFSFPAVKGTKWVYDRGGNEETHVITSAEPQKSGGTLVTVEREVAGYQTQAHQKLLITEREWFLVEETGQPYDPPWSMFKLPLGEDRTCEFDVSRADLGARLKGTKTQAGKTEQLKLPAGTFDAVKVETRDAAGGLGISVTHWHASGVGLVQISLNQPYLTLKAFVPGR</sequence>
<reference evidence="2 3" key="1">
    <citation type="submission" date="2019-05" db="EMBL/GenBank/DDBJ databases">
        <authorList>
            <consortium name="Science for Life Laboratories"/>
        </authorList>
    </citation>
    <scope>NUCLEOTIDE SEQUENCE [LARGE SCALE GENOMIC DNA]</scope>
    <source>
        <strain evidence="2">Soil9</strain>
    </source>
</reference>
<organism evidence="2 3">
    <name type="scientific">Gemmata massiliana</name>
    <dbReference type="NCBI Taxonomy" id="1210884"/>
    <lineage>
        <taxon>Bacteria</taxon>
        <taxon>Pseudomonadati</taxon>
        <taxon>Planctomycetota</taxon>
        <taxon>Planctomycetia</taxon>
        <taxon>Gemmatales</taxon>
        <taxon>Gemmataceae</taxon>
        <taxon>Gemmata</taxon>
    </lineage>
</organism>
<dbReference type="EMBL" id="LR593886">
    <property type="protein sequence ID" value="VTR93181.1"/>
    <property type="molecule type" value="Genomic_DNA"/>
</dbReference>
<dbReference type="RefSeq" id="WP_162667951.1">
    <property type="nucleotide sequence ID" value="NZ_LR593886.1"/>
</dbReference>
<name>A0A6P2CW23_9BACT</name>
<evidence type="ECO:0000313" key="3">
    <source>
        <dbReference type="Proteomes" id="UP000464178"/>
    </source>
</evidence>
<keyword evidence="1" id="KW-0732">Signal</keyword>
<dbReference type="KEGG" id="gms:SOIL9_45330"/>
<dbReference type="Gene3D" id="2.40.360.20">
    <property type="match status" value="1"/>
</dbReference>